<feature type="compositionally biased region" description="Low complexity" evidence="1">
    <location>
        <begin position="40"/>
        <end position="58"/>
    </location>
</feature>
<comment type="caution">
    <text evidence="2">The sequence shown here is derived from an EMBL/GenBank/DDBJ whole genome shotgun (WGS) entry which is preliminary data.</text>
</comment>
<protein>
    <recommendedName>
        <fullName evidence="4">Lipoprotein</fullName>
    </recommendedName>
</protein>
<evidence type="ECO:0000313" key="2">
    <source>
        <dbReference type="EMBL" id="GAA2639951.1"/>
    </source>
</evidence>
<reference evidence="2 3" key="1">
    <citation type="journal article" date="2019" name="Int. J. Syst. Evol. Microbiol.">
        <title>The Global Catalogue of Microorganisms (GCM) 10K type strain sequencing project: providing services to taxonomists for standard genome sequencing and annotation.</title>
        <authorList>
            <consortium name="The Broad Institute Genomics Platform"/>
            <consortium name="The Broad Institute Genome Sequencing Center for Infectious Disease"/>
            <person name="Wu L."/>
            <person name="Ma J."/>
        </authorList>
    </citation>
    <scope>NUCLEOTIDE SEQUENCE [LARGE SCALE GENOMIC DNA]</scope>
    <source>
        <strain evidence="2 3">JCM 4524</strain>
    </source>
</reference>
<evidence type="ECO:0000313" key="3">
    <source>
        <dbReference type="Proteomes" id="UP001500151"/>
    </source>
</evidence>
<dbReference type="PROSITE" id="PS51257">
    <property type="entry name" value="PROKAR_LIPOPROTEIN"/>
    <property type="match status" value="1"/>
</dbReference>
<proteinExistence type="predicted"/>
<feature type="region of interest" description="Disordered" evidence="1">
    <location>
        <begin position="29"/>
        <end position="62"/>
    </location>
</feature>
<name>A0ABN3R0A1_9ACTN</name>
<evidence type="ECO:0000256" key="1">
    <source>
        <dbReference type="SAM" id="MobiDB-lite"/>
    </source>
</evidence>
<dbReference type="EMBL" id="BAAASJ010000039">
    <property type="protein sequence ID" value="GAA2639951.1"/>
    <property type="molecule type" value="Genomic_DNA"/>
</dbReference>
<accession>A0ABN3R0A1</accession>
<gene>
    <name evidence="2" type="ORF">GCM10010307_39670</name>
</gene>
<sequence>MNLRHTMKGRTVLTAVAITTGLVLTVAGCGGGGDEEPKSESSASSSSKDSGGDQKQSQAPSVDQVLATAKDGDITVTITSAVREEGDFVTVSGQVVNGGSGSWLGAEWQSDETELAGNGGSLSGASLVDAEGKKKYLVLRDTSGRCLCTKFTRLRAGDSASWYAQFPAPPEGTSNVSFQVGGMPPADLELTEGE</sequence>
<evidence type="ECO:0008006" key="4">
    <source>
        <dbReference type="Google" id="ProtNLM"/>
    </source>
</evidence>
<organism evidence="2 3">
    <name type="scientific">Streptomyces vastus</name>
    <dbReference type="NCBI Taxonomy" id="285451"/>
    <lineage>
        <taxon>Bacteria</taxon>
        <taxon>Bacillati</taxon>
        <taxon>Actinomycetota</taxon>
        <taxon>Actinomycetes</taxon>
        <taxon>Kitasatosporales</taxon>
        <taxon>Streptomycetaceae</taxon>
        <taxon>Streptomyces</taxon>
    </lineage>
</organism>
<dbReference type="Proteomes" id="UP001500151">
    <property type="component" value="Unassembled WGS sequence"/>
</dbReference>
<keyword evidence="3" id="KW-1185">Reference proteome</keyword>
<dbReference type="RefSeq" id="WP_344391649.1">
    <property type="nucleotide sequence ID" value="NZ_BAAASJ010000039.1"/>
</dbReference>
<feature type="region of interest" description="Disordered" evidence="1">
    <location>
        <begin position="170"/>
        <end position="194"/>
    </location>
</feature>